<dbReference type="FunFam" id="1.10.10.10:FF:000001">
    <property type="entry name" value="LysR family transcriptional regulator"/>
    <property type="match status" value="1"/>
</dbReference>
<dbReference type="GO" id="GO:0003700">
    <property type="term" value="F:DNA-binding transcription factor activity"/>
    <property type="evidence" value="ECO:0007669"/>
    <property type="project" value="InterPro"/>
</dbReference>
<dbReference type="Proteomes" id="UP000253769">
    <property type="component" value="Unassembled WGS sequence"/>
</dbReference>
<dbReference type="OrthoDB" id="9815676at2"/>
<dbReference type="InterPro" id="IPR036388">
    <property type="entry name" value="WH-like_DNA-bd_sf"/>
</dbReference>
<dbReference type="FunFam" id="3.40.190.290:FF:000001">
    <property type="entry name" value="Transcriptional regulator, LysR family"/>
    <property type="match status" value="1"/>
</dbReference>
<keyword evidence="4" id="KW-0804">Transcription</keyword>
<dbReference type="InterPro" id="IPR036390">
    <property type="entry name" value="WH_DNA-bd_sf"/>
</dbReference>
<feature type="domain" description="HTH lysR-type" evidence="5">
    <location>
        <begin position="1"/>
        <end position="58"/>
    </location>
</feature>
<evidence type="ECO:0000313" key="6">
    <source>
        <dbReference type="EMBL" id="RDE19686.1"/>
    </source>
</evidence>
<dbReference type="PANTHER" id="PTHR30537:SF21">
    <property type="entry name" value="HTH-TYPE TRANSCRIPTIONAL REGULATOR SINR-RELATED"/>
    <property type="match status" value="1"/>
</dbReference>
<dbReference type="Pfam" id="PF03466">
    <property type="entry name" value="LysR_substrate"/>
    <property type="match status" value="1"/>
</dbReference>
<evidence type="ECO:0000256" key="4">
    <source>
        <dbReference type="ARBA" id="ARBA00023163"/>
    </source>
</evidence>
<reference evidence="6 7" key="1">
    <citation type="submission" date="2018-07" db="EMBL/GenBank/DDBJ databases">
        <title>Motiliproteus coralliicola sp. nov., a bacterium isolated from Coral.</title>
        <authorList>
            <person name="Wang G."/>
        </authorList>
    </citation>
    <scope>NUCLEOTIDE SEQUENCE [LARGE SCALE GENOMIC DNA]</scope>
    <source>
        <strain evidence="6 7">C34</strain>
    </source>
</reference>
<gene>
    <name evidence="6" type="ORF">DV711_12445</name>
</gene>
<dbReference type="CDD" id="cd08422">
    <property type="entry name" value="PBP2_CrgA_like"/>
    <property type="match status" value="1"/>
</dbReference>
<dbReference type="RefSeq" id="WP_114696032.1">
    <property type="nucleotide sequence ID" value="NZ_QQOH01000003.1"/>
</dbReference>
<dbReference type="InterPro" id="IPR000847">
    <property type="entry name" value="LysR_HTH_N"/>
</dbReference>
<dbReference type="InterPro" id="IPR058163">
    <property type="entry name" value="LysR-type_TF_proteobact-type"/>
</dbReference>
<evidence type="ECO:0000256" key="1">
    <source>
        <dbReference type="ARBA" id="ARBA00009437"/>
    </source>
</evidence>
<dbReference type="GO" id="GO:0006351">
    <property type="term" value="P:DNA-templated transcription"/>
    <property type="evidence" value="ECO:0007669"/>
    <property type="project" value="TreeGrafter"/>
</dbReference>
<proteinExistence type="inferred from homology"/>
<protein>
    <submittedName>
        <fullName evidence="6">LysR family transcriptional regulator</fullName>
    </submittedName>
</protein>
<dbReference type="Gene3D" id="3.40.190.290">
    <property type="match status" value="1"/>
</dbReference>
<dbReference type="PANTHER" id="PTHR30537">
    <property type="entry name" value="HTH-TYPE TRANSCRIPTIONAL REGULATOR"/>
    <property type="match status" value="1"/>
</dbReference>
<evidence type="ECO:0000313" key="7">
    <source>
        <dbReference type="Proteomes" id="UP000253769"/>
    </source>
</evidence>
<dbReference type="AlphaFoldDB" id="A0A369WGE8"/>
<organism evidence="6 7">
    <name type="scientific">Motiliproteus coralliicola</name>
    <dbReference type="NCBI Taxonomy" id="2283196"/>
    <lineage>
        <taxon>Bacteria</taxon>
        <taxon>Pseudomonadati</taxon>
        <taxon>Pseudomonadota</taxon>
        <taxon>Gammaproteobacteria</taxon>
        <taxon>Oceanospirillales</taxon>
        <taxon>Oceanospirillaceae</taxon>
        <taxon>Motiliproteus</taxon>
    </lineage>
</organism>
<accession>A0A369WGE8</accession>
<dbReference type="Pfam" id="PF00126">
    <property type="entry name" value="HTH_1"/>
    <property type="match status" value="1"/>
</dbReference>
<keyword evidence="7" id="KW-1185">Reference proteome</keyword>
<name>A0A369WGE8_9GAMM</name>
<keyword evidence="3" id="KW-0238">DNA-binding</keyword>
<evidence type="ECO:0000259" key="5">
    <source>
        <dbReference type="PROSITE" id="PS50931"/>
    </source>
</evidence>
<dbReference type="SUPFAM" id="SSF46785">
    <property type="entry name" value="Winged helix' DNA-binding domain"/>
    <property type="match status" value="1"/>
</dbReference>
<sequence length="302" mass="34202">MNLTDLNLFVRTADSGSITASAQQLDITPAAASAALKRLEKQLDTQLFIRSTRQLRITDEGERFLLHCRQALASIDEGKASIQQSQGKIAGQLRFSVSSDLGRNLVQPWLDEAMDEHPDLSLNLIVGDSVSDFYLDRVDVAMRYGELEDSSMVAFELATVDRIVCASPGYLAKQGEPQHPNELRNHNCLLYRLDKGLYDTWEFRDDQGRYRVKVAGNRESNDAEIVRRWAVADKGVLFKSRLDVAMDLQHGRLVQLFKGFQTPPLKVWLICPSRRQVTPAVLMLRDLLRQRCIELLSNSRDN</sequence>
<comment type="caution">
    <text evidence="6">The sequence shown here is derived from an EMBL/GenBank/DDBJ whole genome shotgun (WGS) entry which is preliminary data.</text>
</comment>
<evidence type="ECO:0000256" key="3">
    <source>
        <dbReference type="ARBA" id="ARBA00023125"/>
    </source>
</evidence>
<evidence type="ECO:0000256" key="2">
    <source>
        <dbReference type="ARBA" id="ARBA00023015"/>
    </source>
</evidence>
<dbReference type="InterPro" id="IPR005119">
    <property type="entry name" value="LysR_subst-bd"/>
</dbReference>
<dbReference type="PROSITE" id="PS50931">
    <property type="entry name" value="HTH_LYSR"/>
    <property type="match status" value="1"/>
</dbReference>
<dbReference type="Gene3D" id="1.10.10.10">
    <property type="entry name" value="Winged helix-like DNA-binding domain superfamily/Winged helix DNA-binding domain"/>
    <property type="match status" value="1"/>
</dbReference>
<dbReference type="EMBL" id="QQOH01000003">
    <property type="protein sequence ID" value="RDE19686.1"/>
    <property type="molecule type" value="Genomic_DNA"/>
</dbReference>
<dbReference type="GO" id="GO:0043565">
    <property type="term" value="F:sequence-specific DNA binding"/>
    <property type="evidence" value="ECO:0007669"/>
    <property type="project" value="TreeGrafter"/>
</dbReference>
<comment type="similarity">
    <text evidence="1">Belongs to the LysR transcriptional regulatory family.</text>
</comment>
<keyword evidence="2" id="KW-0805">Transcription regulation</keyword>
<dbReference type="SUPFAM" id="SSF53850">
    <property type="entry name" value="Periplasmic binding protein-like II"/>
    <property type="match status" value="1"/>
</dbReference>